<keyword evidence="3 8" id="KW-0132">Cell division</keyword>
<feature type="region of interest" description="Disordered" evidence="9">
    <location>
        <begin position="256"/>
        <end position="294"/>
    </location>
</feature>
<dbReference type="Pfam" id="PF03799">
    <property type="entry name" value="FtsQ_DivIB_C"/>
    <property type="match status" value="1"/>
</dbReference>
<feature type="transmembrane region" description="Helical" evidence="8">
    <location>
        <begin position="27"/>
        <end position="44"/>
    </location>
</feature>
<dbReference type="Gene3D" id="3.40.50.10960">
    <property type="match status" value="1"/>
</dbReference>
<dbReference type="GO" id="GO:0043093">
    <property type="term" value="P:FtsZ-dependent cytokinesis"/>
    <property type="evidence" value="ECO:0007669"/>
    <property type="project" value="UniProtKB-UniRule"/>
</dbReference>
<dbReference type="InterPro" id="IPR005548">
    <property type="entry name" value="Cell_div_FtsQ/DivIB_C"/>
</dbReference>
<dbReference type="HAMAP" id="MF_00912">
    <property type="entry name" value="DivIB"/>
    <property type="match status" value="1"/>
</dbReference>
<comment type="function">
    <text evidence="8">Cell division protein that may be involved in stabilizing or promoting the assembly of the division complex.</text>
</comment>
<organism evidence="11">
    <name type="scientific">Metalysinibacillus saudimassiliensis</name>
    <dbReference type="NCBI Taxonomy" id="1461583"/>
    <lineage>
        <taxon>Bacteria</taxon>
        <taxon>Bacillati</taxon>
        <taxon>Bacillota</taxon>
        <taxon>Bacilli</taxon>
        <taxon>Bacillales</taxon>
        <taxon>Caryophanaceae</taxon>
        <taxon>Metalysinibacillus</taxon>
    </lineage>
</organism>
<dbReference type="Gene3D" id="3.10.20.310">
    <property type="entry name" value="membrane protein fhac"/>
    <property type="match status" value="1"/>
</dbReference>
<keyword evidence="7 8" id="KW-0131">Cell cycle</keyword>
<evidence type="ECO:0000259" key="10">
    <source>
        <dbReference type="PROSITE" id="PS51779"/>
    </source>
</evidence>
<gene>
    <name evidence="8 11" type="primary">divIB</name>
    <name evidence="11" type="ORF">BN1050_01308</name>
</gene>
<dbReference type="HOGENOM" id="CLU_046278_2_0_9"/>
<keyword evidence="2 8" id="KW-1003">Cell membrane</keyword>
<sequence>MGKKVIDLEERIPTLKRRRKRKTNMKFFGLLLILLVLFAIFVYMQSPYSKIKAIKVEGAHLLNQETYLKLLSFKEGDSMWRLPIKESQVAIEEKDIVKKVSIKKQWPRNVKVTVKEWKNVAYMLKDNSYVGVLENGTFYEGTHLTPMDAPLLHGFDDKEERRELSQQLAQLPPEVLALISQITNKKTETSPYLLQIFMNDSFEVFAMTPTLADKLKYYPEIVAQIPVGEKGVIDLEVGASYRPYTEQYGEVELKKPIDMQEQTQLPLDELPPPVEEGSIEEPETVPITEGVEEQ</sequence>
<reference evidence="11" key="1">
    <citation type="submission" date="2014-07" db="EMBL/GenBank/DDBJ databases">
        <authorList>
            <person name="Urmite Genomes Urmite Genomes"/>
        </authorList>
    </citation>
    <scope>NUCLEOTIDE SEQUENCE</scope>
    <source>
        <strain evidence="11">13S34_air</strain>
    </source>
</reference>
<dbReference type="PROSITE" id="PS51779">
    <property type="entry name" value="POTRA"/>
    <property type="match status" value="1"/>
</dbReference>
<keyword evidence="5 8" id="KW-1133">Transmembrane helix</keyword>
<dbReference type="AlphaFoldDB" id="A0A078M8J8"/>
<evidence type="ECO:0000256" key="4">
    <source>
        <dbReference type="ARBA" id="ARBA00022692"/>
    </source>
</evidence>
<evidence type="ECO:0000256" key="1">
    <source>
        <dbReference type="ARBA" id="ARBA00004370"/>
    </source>
</evidence>
<comment type="subcellular location">
    <subcellularLocation>
        <location evidence="8">Cell membrane</location>
        <topology evidence="8">Single-pass type II membrane protein</topology>
    </subcellularLocation>
    <subcellularLocation>
        <location evidence="1">Membrane</location>
    </subcellularLocation>
    <text evidence="8">Localizes to the division septum.</text>
</comment>
<proteinExistence type="inferred from homology"/>
<feature type="domain" description="POTRA" evidence="10">
    <location>
        <begin position="49"/>
        <end position="117"/>
    </location>
</feature>
<name>A0A078M8J8_9BACL</name>
<evidence type="ECO:0000256" key="8">
    <source>
        <dbReference type="HAMAP-Rule" id="MF_00912"/>
    </source>
</evidence>
<dbReference type="GO" id="GO:0032153">
    <property type="term" value="C:cell division site"/>
    <property type="evidence" value="ECO:0007669"/>
    <property type="project" value="UniProtKB-UniRule"/>
</dbReference>
<evidence type="ECO:0000313" key="11">
    <source>
        <dbReference type="EMBL" id="CEA02595.1"/>
    </source>
</evidence>
<dbReference type="PANTHER" id="PTHR37820:SF1">
    <property type="entry name" value="CELL DIVISION PROTEIN FTSQ"/>
    <property type="match status" value="1"/>
</dbReference>
<evidence type="ECO:0000256" key="6">
    <source>
        <dbReference type="ARBA" id="ARBA00023136"/>
    </source>
</evidence>
<evidence type="ECO:0000256" key="2">
    <source>
        <dbReference type="ARBA" id="ARBA00022475"/>
    </source>
</evidence>
<evidence type="ECO:0000256" key="7">
    <source>
        <dbReference type="ARBA" id="ARBA00023306"/>
    </source>
</evidence>
<dbReference type="InterPro" id="IPR026580">
    <property type="entry name" value="DivIB"/>
</dbReference>
<dbReference type="InterPro" id="IPR050487">
    <property type="entry name" value="FtsQ_DivIB"/>
</dbReference>
<evidence type="ECO:0000256" key="9">
    <source>
        <dbReference type="SAM" id="MobiDB-lite"/>
    </source>
</evidence>
<accession>A0A078M8J8</accession>
<dbReference type="GO" id="GO:0005886">
    <property type="term" value="C:plasma membrane"/>
    <property type="evidence" value="ECO:0007669"/>
    <property type="project" value="UniProtKB-SubCell"/>
</dbReference>
<dbReference type="InterPro" id="IPR013685">
    <property type="entry name" value="POTRA_FtsQ_type"/>
</dbReference>
<keyword evidence="4 8" id="KW-0812">Transmembrane</keyword>
<dbReference type="PANTHER" id="PTHR37820">
    <property type="entry name" value="CELL DIVISION PROTEIN DIVIB"/>
    <property type="match status" value="1"/>
</dbReference>
<dbReference type="EMBL" id="LN483074">
    <property type="protein sequence ID" value="CEA02595.1"/>
    <property type="molecule type" value="Genomic_DNA"/>
</dbReference>
<evidence type="ECO:0000256" key="5">
    <source>
        <dbReference type="ARBA" id="ARBA00022989"/>
    </source>
</evidence>
<dbReference type="Pfam" id="PF08478">
    <property type="entry name" value="POTRA_1"/>
    <property type="match status" value="1"/>
</dbReference>
<keyword evidence="6 8" id="KW-0472">Membrane</keyword>
<protein>
    <recommendedName>
        <fullName evidence="8">Cell division protein DivIB</fullName>
    </recommendedName>
</protein>
<dbReference type="PATRIC" id="fig|1461583.4.peg.1267"/>
<evidence type="ECO:0000256" key="3">
    <source>
        <dbReference type="ARBA" id="ARBA00022618"/>
    </source>
</evidence>
<comment type="similarity">
    <text evidence="8">Belongs to the FtsQ/DivIB family. DivIB subfamily.</text>
</comment>
<dbReference type="InterPro" id="IPR034746">
    <property type="entry name" value="POTRA"/>
</dbReference>